<accession>X1CDT0</accession>
<dbReference type="CDD" id="cd03673">
    <property type="entry name" value="NUDIX_Ap6A_hydrolase"/>
    <property type="match status" value="1"/>
</dbReference>
<organism evidence="4">
    <name type="scientific">marine sediment metagenome</name>
    <dbReference type="NCBI Taxonomy" id="412755"/>
    <lineage>
        <taxon>unclassified sequences</taxon>
        <taxon>metagenomes</taxon>
        <taxon>ecological metagenomes</taxon>
    </lineage>
</organism>
<dbReference type="SUPFAM" id="SSF55811">
    <property type="entry name" value="Nudix"/>
    <property type="match status" value="1"/>
</dbReference>
<dbReference type="PROSITE" id="PS00893">
    <property type="entry name" value="NUDIX_BOX"/>
    <property type="match status" value="1"/>
</dbReference>
<feature type="domain" description="Nudix hydrolase" evidence="3">
    <location>
        <begin position="1"/>
        <end position="111"/>
    </location>
</feature>
<dbReference type="PANTHER" id="PTHR43046:SF14">
    <property type="entry name" value="MUTT_NUDIX FAMILY PROTEIN"/>
    <property type="match status" value="1"/>
</dbReference>
<dbReference type="PROSITE" id="PS51462">
    <property type="entry name" value="NUDIX"/>
    <property type="match status" value="1"/>
</dbReference>
<proteinExistence type="predicted"/>
<keyword evidence="2" id="KW-0378">Hydrolase</keyword>
<dbReference type="InterPro" id="IPR015797">
    <property type="entry name" value="NUDIX_hydrolase-like_dom_sf"/>
</dbReference>
<evidence type="ECO:0000256" key="1">
    <source>
        <dbReference type="ARBA" id="ARBA00001946"/>
    </source>
</evidence>
<dbReference type="PANTHER" id="PTHR43046">
    <property type="entry name" value="GDP-MANNOSE MANNOSYL HYDROLASE"/>
    <property type="match status" value="1"/>
</dbReference>
<dbReference type="InterPro" id="IPR020476">
    <property type="entry name" value="Nudix_hydrolase"/>
</dbReference>
<dbReference type="AlphaFoldDB" id="X1CDT0"/>
<dbReference type="Gene3D" id="3.90.79.10">
    <property type="entry name" value="Nucleoside Triphosphate Pyrophosphohydrolase"/>
    <property type="match status" value="1"/>
</dbReference>
<name>X1CDT0_9ZZZZ</name>
<evidence type="ECO:0000256" key="2">
    <source>
        <dbReference type="ARBA" id="ARBA00022801"/>
    </source>
</evidence>
<dbReference type="InterPro" id="IPR000086">
    <property type="entry name" value="NUDIX_hydrolase_dom"/>
</dbReference>
<dbReference type="Pfam" id="PF00293">
    <property type="entry name" value="NUDIX"/>
    <property type="match status" value="1"/>
</dbReference>
<dbReference type="InterPro" id="IPR020084">
    <property type="entry name" value="NUDIX_hydrolase_CS"/>
</dbReference>
<protein>
    <recommendedName>
        <fullName evidence="3">Nudix hydrolase domain-containing protein</fullName>
    </recommendedName>
</protein>
<sequence>GIVCNSGNELLFIYRFDRWDLPKGKIEPGESREMAAIREVKEECGFRQIELGEALSITYHIYEEDNKEVLKITHWFNMYSDDRDLKPQVEEGITAINGITLFHLMKIFPVD</sequence>
<evidence type="ECO:0000259" key="3">
    <source>
        <dbReference type="PROSITE" id="PS51462"/>
    </source>
</evidence>
<gene>
    <name evidence="4" type="ORF">S01H4_42877</name>
</gene>
<comment type="caution">
    <text evidence="4">The sequence shown here is derived from an EMBL/GenBank/DDBJ whole genome shotgun (WGS) entry which is preliminary data.</text>
</comment>
<evidence type="ECO:0000313" key="4">
    <source>
        <dbReference type="EMBL" id="GAG94413.1"/>
    </source>
</evidence>
<feature type="non-terminal residue" evidence="4">
    <location>
        <position position="1"/>
    </location>
</feature>
<dbReference type="PRINTS" id="PR00502">
    <property type="entry name" value="NUDIXFAMILY"/>
</dbReference>
<reference evidence="4" key="1">
    <citation type="journal article" date="2014" name="Front. Microbiol.">
        <title>High frequency of phylogenetically diverse reductive dehalogenase-homologous genes in deep subseafloor sedimentary metagenomes.</title>
        <authorList>
            <person name="Kawai M."/>
            <person name="Futagami T."/>
            <person name="Toyoda A."/>
            <person name="Takaki Y."/>
            <person name="Nishi S."/>
            <person name="Hori S."/>
            <person name="Arai W."/>
            <person name="Tsubouchi T."/>
            <person name="Morono Y."/>
            <person name="Uchiyama I."/>
            <person name="Ito T."/>
            <person name="Fujiyama A."/>
            <person name="Inagaki F."/>
            <person name="Takami H."/>
        </authorList>
    </citation>
    <scope>NUCLEOTIDE SEQUENCE</scope>
    <source>
        <strain evidence="4">Expedition CK06-06</strain>
    </source>
</reference>
<comment type="cofactor">
    <cofactor evidence="1">
        <name>Mg(2+)</name>
        <dbReference type="ChEBI" id="CHEBI:18420"/>
    </cofactor>
</comment>
<dbReference type="EMBL" id="BART01023595">
    <property type="protein sequence ID" value="GAG94413.1"/>
    <property type="molecule type" value="Genomic_DNA"/>
</dbReference>
<dbReference type="GO" id="GO:0016787">
    <property type="term" value="F:hydrolase activity"/>
    <property type="evidence" value="ECO:0007669"/>
    <property type="project" value="UniProtKB-KW"/>
</dbReference>